<keyword evidence="1" id="KW-1185">Reference proteome</keyword>
<protein>
    <submittedName>
        <fullName evidence="2">Uncharacterized protein</fullName>
    </submittedName>
</protein>
<dbReference type="AlphaFoldDB" id="A0A915KDQ1"/>
<evidence type="ECO:0000313" key="1">
    <source>
        <dbReference type="Proteomes" id="UP000887565"/>
    </source>
</evidence>
<dbReference type="Proteomes" id="UP000887565">
    <property type="component" value="Unplaced"/>
</dbReference>
<evidence type="ECO:0000313" key="2">
    <source>
        <dbReference type="WBParaSite" id="nRc.2.0.1.t36064-RA"/>
    </source>
</evidence>
<dbReference type="WBParaSite" id="nRc.2.0.1.t36064-RA">
    <property type="protein sequence ID" value="nRc.2.0.1.t36064-RA"/>
    <property type="gene ID" value="nRc.2.0.1.g36064"/>
</dbReference>
<name>A0A915KDQ1_ROMCU</name>
<reference evidence="2" key="1">
    <citation type="submission" date="2022-11" db="UniProtKB">
        <authorList>
            <consortium name="WormBaseParasite"/>
        </authorList>
    </citation>
    <scope>IDENTIFICATION</scope>
</reference>
<organism evidence="1 2">
    <name type="scientific">Romanomermis culicivorax</name>
    <name type="common">Nematode worm</name>
    <dbReference type="NCBI Taxonomy" id="13658"/>
    <lineage>
        <taxon>Eukaryota</taxon>
        <taxon>Metazoa</taxon>
        <taxon>Ecdysozoa</taxon>
        <taxon>Nematoda</taxon>
        <taxon>Enoplea</taxon>
        <taxon>Dorylaimia</taxon>
        <taxon>Mermithida</taxon>
        <taxon>Mermithoidea</taxon>
        <taxon>Mermithidae</taxon>
        <taxon>Romanomermis</taxon>
    </lineage>
</organism>
<sequence length="77" mass="8633">MGQQMAIDVPAYIAVRMVGNDTIFYQTILTWYKKFRALCSTALILNTLIFDDACLLGTEEVSVELDESLIGKKAKNE</sequence>
<accession>A0A915KDQ1</accession>
<proteinExistence type="predicted"/>